<dbReference type="EMBL" id="HBUE01143387">
    <property type="protein sequence ID" value="CAG6501870.1"/>
    <property type="molecule type" value="Transcribed_RNA"/>
</dbReference>
<organism evidence="1">
    <name type="scientific">Culex pipiens</name>
    <name type="common">House mosquito</name>
    <dbReference type="NCBI Taxonomy" id="7175"/>
    <lineage>
        <taxon>Eukaryota</taxon>
        <taxon>Metazoa</taxon>
        <taxon>Ecdysozoa</taxon>
        <taxon>Arthropoda</taxon>
        <taxon>Hexapoda</taxon>
        <taxon>Insecta</taxon>
        <taxon>Pterygota</taxon>
        <taxon>Neoptera</taxon>
        <taxon>Endopterygota</taxon>
        <taxon>Diptera</taxon>
        <taxon>Nematocera</taxon>
        <taxon>Culicoidea</taxon>
        <taxon>Culicidae</taxon>
        <taxon>Culicinae</taxon>
        <taxon>Culicini</taxon>
        <taxon>Culex</taxon>
        <taxon>Culex</taxon>
    </lineage>
</organism>
<sequence length="210" mass="22888">MLRAFCPFDHKKKTHRFRSESAFRWPAAPLLRTSARGVTAATFFDATGTTLPVFSFTPPTFHRASRKKFRSISAAGTIVPIIEMRARRTPTELVMVHGLPATLPLIRKRRLMASSASQSGTSGSWAHFGFASFCCCCSRSRSCSCSHIHSSSRNCHAFSSSESIPSGIISGGISFFRCCFLYISISTRANSRSISSSNSESSSASVLKPT</sequence>
<reference evidence="1" key="1">
    <citation type="submission" date="2021-05" db="EMBL/GenBank/DDBJ databases">
        <authorList>
            <person name="Alioto T."/>
            <person name="Alioto T."/>
            <person name="Gomez Garrido J."/>
        </authorList>
    </citation>
    <scope>NUCLEOTIDE SEQUENCE</scope>
</reference>
<dbReference type="AlphaFoldDB" id="A0A8D8GBS6"/>
<proteinExistence type="predicted"/>
<evidence type="ECO:0000313" key="1">
    <source>
        <dbReference type="EMBL" id="CAG6501870.1"/>
    </source>
</evidence>
<name>A0A8D8GBS6_CULPI</name>
<accession>A0A8D8GBS6</accession>
<protein>
    <submittedName>
        <fullName evidence="1">(northern house mosquito) hypothetical protein</fullName>
    </submittedName>
</protein>